<evidence type="ECO:0000256" key="7">
    <source>
        <dbReference type="SAM" id="MobiDB-lite"/>
    </source>
</evidence>
<dbReference type="Proteomes" id="UP000530928">
    <property type="component" value="Unassembled WGS sequence"/>
</dbReference>
<dbReference type="PANTHER" id="PTHR42718:SF46">
    <property type="entry name" value="BLR6921 PROTEIN"/>
    <property type="match status" value="1"/>
</dbReference>
<dbReference type="SUPFAM" id="SSF103473">
    <property type="entry name" value="MFS general substrate transporter"/>
    <property type="match status" value="1"/>
</dbReference>
<evidence type="ECO:0000313" key="11">
    <source>
        <dbReference type="Proteomes" id="UP000530928"/>
    </source>
</evidence>
<feature type="transmembrane region" description="Helical" evidence="8">
    <location>
        <begin position="78"/>
        <end position="100"/>
    </location>
</feature>
<evidence type="ECO:0000256" key="2">
    <source>
        <dbReference type="ARBA" id="ARBA00022448"/>
    </source>
</evidence>
<feature type="region of interest" description="Disordered" evidence="7">
    <location>
        <begin position="463"/>
        <end position="483"/>
    </location>
</feature>
<keyword evidence="6 8" id="KW-0472">Membrane</keyword>
<feature type="transmembrane region" description="Helical" evidence="8">
    <location>
        <begin position="443"/>
        <end position="462"/>
    </location>
</feature>
<feature type="transmembrane region" description="Helical" evidence="8">
    <location>
        <begin position="163"/>
        <end position="186"/>
    </location>
</feature>
<dbReference type="RefSeq" id="WP_181616258.1">
    <property type="nucleotide sequence ID" value="NZ_BAABAM010000014.1"/>
</dbReference>
<dbReference type="CDD" id="cd17321">
    <property type="entry name" value="MFS_MMR_MDR_like"/>
    <property type="match status" value="1"/>
</dbReference>
<evidence type="ECO:0000256" key="3">
    <source>
        <dbReference type="ARBA" id="ARBA00022475"/>
    </source>
</evidence>
<feature type="transmembrane region" description="Helical" evidence="8">
    <location>
        <begin position="198"/>
        <end position="216"/>
    </location>
</feature>
<feature type="compositionally biased region" description="Polar residues" evidence="7">
    <location>
        <begin position="474"/>
        <end position="483"/>
    </location>
</feature>
<keyword evidence="4 8" id="KW-0812">Transmembrane</keyword>
<evidence type="ECO:0000256" key="4">
    <source>
        <dbReference type="ARBA" id="ARBA00022692"/>
    </source>
</evidence>
<keyword evidence="11" id="KW-1185">Reference proteome</keyword>
<comment type="subcellular location">
    <subcellularLocation>
        <location evidence="1">Cell membrane</location>
        <topology evidence="1">Multi-pass membrane protein</topology>
    </subcellularLocation>
</comment>
<evidence type="ECO:0000256" key="1">
    <source>
        <dbReference type="ARBA" id="ARBA00004651"/>
    </source>
</evidence>
<reference evidence="10 11" key="1">
    <citation type="submission" date="2020-07" db="EMBL/GenBank/DDBJ databases">
        <title>Genomic Encyclopedia of Type Strains, Phase IV (KMG-IV): sequencing the most valuable type-strain genomes for metagenomic binning, comparative biology and taxonomic classification.</title>
        <authorList>
            <person name="Goeker M."/>
        </authorList>
    </citation>
    <scope>NUCLEOTIDE SEQUENCE [LARGE SCALE GENOMIC DNA]</scope>
    <source>
        <strain evidence="10 11">DSM 45533</strain>
    </source>
</reference>
<proteinExistence type="predicted"/>
<feature type="transmembrane region" description="Helical" evidence="8">
    <location>
        <begin position="322"/>
        <end position="343"/>
    </location>
</feature>
<dbReference type="GO" id="GO:0022857">
    <property type="term" value="F:transmembrane transporter activity"/>
    <property type="evidence" value="ECO:0007669"/>
    <property type="project" value="InterPro"/>
</dbReference>
<keyword evidence="2" id="KW-0813">Transport</keyword>
<dbReference type="PANTHER" id="PTHR42718">
    <property type="entry name" value="MAJOR FACILITATOR SUPERFAMILY MULTIDRUG TRANSPORTER MFSC"/>
    <property type="match status" value="1"/>
</dbReference>
<gene>
    <name evidence="10" type="ORF">HNR30_008960</name>
</gene>
<keyword evidence="5 8" id="KW-1133">Transmembrane helix</keyword>
<evidence type="ECO:0000256" key="5">
    <source>
        <dbReference type="ARBA" id="ARBA00022989"/>
    </source>
</evidence>
<dbReference type="Gene3D" id="1.20.1720.10">
    <property type="entry name" value="Multidrug resistance protein D"/>
    <property type="match status" value="1"/>
</dbReference>
<feature type="transmembrane region" description="Helical" evidence="8">
    <location>
        <begin position="222"/>
        <end position="241"/>
    </location>
</feature>
<feature type="transmembrane region" description="Helical" evidence="8">
    <location>
        <begin position="106"/>
        <end position="126"/>
    </location>
</feature>
<dbReference type="InterPro" id="IPR020846">
    <property type="entry name" value="MFS_dom"/>
</dbReference>
<dbReference type="Pfam" id="PF07690">
    <property type="entry name" value="MFS_1"/>
    <property type="match status" value="2"/>
</dbReference>
<comment type="caution">
    <text evidence="10">The sequence shown here is derived from an EMBL/GenBank/DDBJ whole genome shotgun (WGS) entry which is preliminary data.</text>
</comment>
<dbReference type="EMBL" id="JACDUR010000012">
    <property type="protein sequence ID" value="MBA2897558.1"/>
    <property type="molecule type" value="Genomic_DNA"/>
</dbReference>
<feature type="transmembrane region" description="Helical" evidence="8">
    <location>
        <begin position="7"/>
        <end position="29"/>
    </location>
</feature>
<organism evidence="10 11">
    <name type="scientific">Nonomuraea soli</name>
    <dbReference type="NCBI Taxonomy" id="1032476"/>
    <lineage>
        <taxon>Bacteria</taxon>
        <taxon>Bacillati</taxon>
        <taxon>Actinomycetota</taxon>
        <taxon>Actinomycetes</taxon>
        <taxon>Streptosporangiales</taxon>
        <taxon>Streptosporangiaceae</taxon>
        <taxon>Nonomuraea</taxon>
    </lineage>
</organism>
<dbReference type="GO" id="GO:0005886">
    <property type="term" value="C:plasma membrane"/>
    <property type="evidence" value="ECO:0007669"/>
    <property type="project" value="UniProtKB-SubCell"/>
</dbReference>
<feature type="transmembrane region" description="Helical" evidence="8">
    <location>
        <begin position="138"/>
        <end position="157"/>
    </location>
</feature>
<feature type="transmembrane region" description="Helical" evidence="8">
    <location>
        <begin position="49"/>
        <end position="66"/>
    </location>
</feature>
<dbReference type="AlphaFoldDB" id="A0A7W0CUS0"/>
<feature type="transmembrane region" description="Helical" evidence="8">
    <location>
        <begin position="349"/>
        <end position="368"/>
    </location>
</feature>
<evidence type="ECO:0000313" key="10">
    <source>
        <dbReference type="EMBL" id="MBA2897558.1"/>
    </source>
</evidence>
<keyword evidence="3" id="KW-1003">Cell membrane</keyword>
<protein>
    <submittedName>
        <fullName evidence="10">EmrB/QacA subfamily drug resistance transporter</fullName>
    </submittedName>
</protein>
<name>A0A7W0CUS0_9ACTN</name>
<dbReference type="PROSITE" id="PS50850">
    <property type="entry name" value="MFS"/>
    <property type="match status" value="1"/>
</dbReference>
<feature type="transmembrane region" description="Helical" evidence="8">
    <location>
        <begin position="261"/>
        <end position="287"/>
    </location>
</feature>
<feature type="domain" description="Major facilitator superfamily (MFS) profile" evidence="9">
    <location>
        <begin position="11"/>
        <end position="467"/>
    </location>
</feature>
<accession>A0A7W0CUS0</accession>
<evidence type="ECO:0000259" key="9">
    <source>
        <dbReference type="PROSITE" id="PS50850"/>
    </source>
</evidence>
<feature type="transmembrane region" description="Helical" evidence="8">
    <location>
        <begin position="293"/>
        <end position="310"/>
    </location>
</feature>
<dbReference type="InterPro" id="IPR011701">
    <property type="entry name" value="MFS"/>
</dbReference>
<evidence type="ECO:0000256" key="8">
    <source>
        <dbReference type="SAM" id="Phobius"/>
    </source>
</evidence>
<feature type="transmembrane region" description="Helical" evidence="8">
    <location>
        <begin position="389"/>
        <end position="409"/>
    </location>
</feature>
<evidence type="ECO:0000256" key="6">
    <source>
        <dbReference type="ARBA" id="ARBA00023136"/>
    </source>
</evidence>
<dbReference type="InterPro" id="IPR036259">
    <property type="entry name" value="MFS_trans_sf"/>
</dbReference>
<dbReference type="Gene3D" id="1.20.1250.20">
    <property type="entry name" value="MFS general substrate transporter like domains"/>
    <property type="match status" value="1"/>
</dbReference>
<sequence length="483" mass="50342">MTPDIRYAWRVCAVASIGLVLIGVAGSTLNVALPAVVRHFKAGPLESSWILLSYLLVMTASMVFFGRVADLWGRRETYLAGFALFTIASLLAGFSPNVWFLIAMRMLQAAAAAMILANGAVIITHAFPPEKLSRGMGVYIGTLSVAQLTGPTLGGFIADTAGWQWIFWINVVPGIASVTLGALILRKVPRGPKQPIDGLGNALIFAALSALLLALSETGSVLITYGGAIVFVVLVPLIWLVERRASHPVFDTRLFAGRLLVLGNFASFCNAVSRSALLLLAALYFQVARGVDALTAGVSVLPLAVGMAVASPIAGLLRVSPYAVTVGGAVFSSAGLGLLMANIDPATPYWVLAVGLFVAGCGSGTFLTGNTTQMMSALPADSLGVVNGLRLMIMNVGLVLSVGLSLTLLTSSVPPAVRDQVYAATLAQLSPVAVGQLMDGFRLTYAVLFCVSLLGALSAALARGPRRRPGSPVWPTTASSTRS</sequence>